<keyword evidence="3" id="KW-0408">Iron</keyword>
<feature type="domain" description="Rieske" evidence="5">
    <location>
        <begin position="3"/>
        <end position="96"/>
    </location>
</feature>
<dbReference type="Proteomes" id="UP000029443">
    <property type="component" value="Unassembled WGS sequence"/>
</dbReference>
<evidence type="ECO:0000256" key="2">
    <source>
        <dbReference type="ARBA" id="ARBA00022723"/>
    </source>
</evidence>
<sequence length="100" mass="11475">MFHRLLRTLDLYDGLRLPVKVGRLELLLIHEEGETRLMQRRCPHADFPLDRCTISHGELRCPGHGLMFSLRSGRCLSAGYQLEQYPLSYDGPWLGVDLPA</sequence>
<evidence type="ECO:0000313" key="7">
    <source>
        <dbReference type="Proteomes" id="UP000029443"/>
    </source>
</evidence>
<keyword evidence="4" id="KW-0411">Iron-sulfur</keyword>
<evidence type="ECO:0000313" key="6">
    <source>
        <dbReference type="EMBL" id="KGD62862.1"/>
    </source>
</evidence>
<protein>
    <recommendedName>
        <fullName evidence="5">Rieske domain-containing protein</fullName>
    </recommendedName>
</protein>
<gene>
    <name evidence="6" type="ORF">T9A_00182</name>
</gene>
<dbReference type="Gene3D" id="2.102.10.10">
    <property type="entry name" value="Rieske [2Fe-2S] iron-sulphur domain"/>
    <property type="match status" value="1"/>
</dbReference>
<keyword evidence="1" id="KW-0001">2Fe-2S</keyword>
<keyword evidence="7" id="KW-1185">Reference proteome</keyword>
<dbReference type="Pfam" id="PF00355">
    <property type="entry name" value="Rieske"/>
    <property type="match status" value="1"/>
</dbReference>
<evidence type="ECO:0000256" key="3">
    <source>
        <dbReference type="ARBA" id="ARBA00023004"/>
    </source>
</evidence>
<dbReference type="InterPro" id="IPR017941">
    <property type="entry name" value="Rieske_2Fe-2S"/>
</dbReference>
<dbReference type="InterPro" id="IPR036922">
    <property type="entry name" value="Rieske_2Fe-2S_sf"/>
</dbReference>
<comment type="caution">
    <text evidence="6">The sequence shown here is derived from an EMBL/GenBank/DDBJ whole genome shotgun (WGS) entry which is preliminary data.</text>
</comment>
<organism evidence="6 7">
    <name type="scientific">Alcanivorax jadensis T9</name>
    <dbReference type="NCBI Taxonomy" id="1177181"/>
    <lineage>
        <taxon>Bacteria</taxon>
        <taxon>Pseudomonadati</taxon>
        <taxon>Pseudomonadota</taxon>
        <taxon>Gammaproteobacteria</taxon>
        <taxon>Oceanospirillales</taxon>
        <taxon>Alcanivoracaceae</taxon>
        <taxon>Alcanivorax</taxon>
    </lineage>
</organism>
<dbReference type="SUPFAM" id="SSF50022">
    <property type="entry name" value="ISP domain"/>
    <property type="match status" value="1"/>
</dbReference>
<evidence type="ECO:0000259" key="5">
    <source>
        <dbReference type="PROSITE" id="PS51296"/>
    </source>
</evidence>
<keyword evidence="2" id="KW-0479">Metal-binding</keyword>
<proteinExistence type="predicted"/>
<dbReference type="PROSITE" id="PS51296">
    <property type="entry name" value="RIESKE"/>
    <property type="match status" value="1"/>
</dbReference>
<dbReference type="RefSeq" id="WP_035244335.1">
    <property type="nucleotide sequence ID" value="NZ_ARXU01000001.1"/>
</dbReference>
<accession>A0ABR4WGY5</accession>
<evidence type="ECO:0000256" key="1">
    <source>
        <dbReference type="ARBA" id="ARBA00022714"/>
    </source>
</evidence>
<name>A0ABR4WGY5_9GAMM</name>
<dbReference type="EMBL" id="ARXU01000001">
    <property type="protein sequence ID" value="KGD62862.1"/>
    <property type="molecule type" value="Genomic_DNA"/>
</dbReference>
<evidence type="ECO:0000256" key="4">
    <source>
        <dbReference type="ARBA" id="ARBA00023014"/>
    </source>
</evidence>
<reference evidence="6 7" key="1">
    <citation type="submission" date="2012-09" db="EMBL/GenBank/DDBJ databases">
        <title>Genome Sequence of alkane-degrading Bacterium Alcanivorax jadensis T9.</title>
        <authorList>
            <person name="Lai Q."/>
            <person name="Shao Z."/>
        </authorList>
    </citation>
    <scope>NUCLEOTIDE SEQUENCE [LARGE SCALE GENOMIC DNA]</scope>
    <source>
        <strain evidence="6 7">T9</strain>
    </source>
</reference>